<feature type="compositionally biased region" description="Acidic residues" evidence="6">
    <location>
        <begin position="36"/>
        <end position="46"/>
    </location>
</feature>
<keyword evidence="4" id="KW-0539">Nucleus</keyword>
<dbReference type="Pfam" id="PF00400">
    <property type="entry name" value="WD40"/>
    <property type="match status" value="6"/>
</dbReference>
<keyword evidence="8" id="KW-1185">Reference proteome</keyword>
<dbReference type="PROSITE" id="PS00678">
    <property type="entry name" value="WD_REPEATS_1"/>
    <property type="match status" value="2"/>
</dbReference>
<dbReference type="PANTHER" id="PTHR19865:SF0">
    <property type="entry name" value="U3 SMALL NUCLEOLAR RNA-INTERACTING PROTEIN 2"/>
    <property type="match status" value="1"/>
</dbReference>
<dbReference type="PROSITE" id="PS50294">
    <property type="entry name" value="WD_REPEATS_REGION"/>
    <property type="match status" value="2"/>
</dbReference>
<accession>A0A9N9GR95</accession>
<gene>
    <name evidence="7" type="ORF">POCULU_LOCUS8744</name>
</gene>
<dbReference type="InterPro" id="IPR019775">
    <property type="entry name" value="WD40_repeat_CS"/>
</dbReference>
<evidence type="ECO:0000256" key="3">
    <source>
        <dbReference type="ARBA" id="ARBA00022737"/>
    </source>
</evidence>
<feature type="repeat" description="WD" evidence="5">
    <location>
        <begin position="135"/>
        <end position="176"/>
    </location>
</feature>
<sequence length="454" mass="50485">MTDPFFTRKRKSTGTTPSTSSKKRKGKPTPTISNANDEEILSDDETGPGSVESNGSITESESDRETPAEKRRRLAKQYIESVKKKIGEGEFDAAEIDRDLIAERLKTDALEKTGRAFKEIADTFKFPIDSASLKSGRHDLAVTCIAVADGFKYFYTASKDCSIRKWDIETGRKLHEFPGGRRGVKQFDGHTDHILALALSSDGKYLASGGADKKINIWNVDDNKLLKCFRQHKDAVTALVFRKGANQLYSASKDRTVKVWNIDELSYIETLYGHQDQVMAIDALSLERCVTVGSGDRTCRLWKISKESQLVFRAAGKISDEDKKEVHHGGGLDAVAMIDEDNFLTGSDNGTISLWNVNKKKPVYSYPLSHGSVETFCPGSQKIDNPRWITSLATLRYSNLFASGSWDGQIRLWKIKPGLRSFELISTIPVPGFINSLGFLMMPSEDKTYLVIGA</sequence>
<evidence type="ECO:0000256" key="2">
    <source>
        <dbReference type="ARBA" id="ARBA00022574"/>
    </source>
</evidence>
<proteinExistence type="predicted"/>
<dbReference type="SUPFAM" id="SSF50978">
    <property type="entry name" value="WD40 repeat-like"/>
    <property type="match status" value="1"/>
</dbReference>
<evidence type="ECO:0000256" key="5">
    <source>
        <dbReference type="PROSITE-ProRule" id="PRU00221"/>
    </source>
</evidence>
<dbReference type="InterPro" id="IPR015943">
    <property type="entry name" value="WD40/YVTN_repeat-like_dom_sf"/>
</dbReference>
<feature type="repeat" description="WD" evidence="5">
    <location>
        <begin position="187"/>
        <end position="228"/>
    </location>
</feature>
<feature type="repeat" description="WD" evidence="5">
    <location>
        <begin position="229"/>
        <end position="270"/>
    </location>
</feature>
<organism evidence="7 8">
    <name type="scientific">Paraglomus occultum</name>
    <dbReference type="NCBI Taxonomy" id="144539"/>
    <lineage>
        <taxon>Eukaryota</taxon>
        <taxon>Fungi</taxon>
        <taxon>Fungi incertae sedis</taxon>
        <taxon>Mucoromycota</taxon>
        <taxon>Glomeromycotina</taxon>
        <taxon>Glomeromycetes</taxon>
        <taxon>Paraglomerales</taxon>
        <taxon>Paraglomeraceae</taxon>
        <taxon>Paraglomus</taxon>
    </lineage>
</organism>
<dbReference type="FunFam" id="2.130.10.10:FF:000509">
    <property type="entry name" value="U3 small nucleolar RNA-interacting protein"/>
    <property type="match status" value="1"/>
</dbReference>
<dbReference type="EMBL" id="CAJVPJ010002723">
    <property type="protein sequence ID" value="CAG8627919.1"/>
    <property type="molecule type" value="Genomic_DNA"/>
</dbReference>
<dbReference type="AlphaFoldDB" id="A0A9N9GR95"/>
<evidence type="ECO:0000256" key="4">
    <source>
        <dbReference type="ARBA" id="ARBA00023242"/>
    </source>
</evidence>
<feature type="repeat" description="WD" evidence="5">
    <location>
        <begin position="389"/>
        <end position="416"/>
    </location>
</feature>
<dbReference type="InterPro" id="IPR001680">
    <property type="entry name" value="WD40_rpt"/>
</dbReference>
<dbReference type="Proteomes" id="UP000789572">
    <property type="component" value="Unassembled WGS sequence"/>
</dbReference>
<feature type="region of interest" description="Disordered" evidence="6">
    <location>
        <begin position="1"/>
        <end position="72"/>
    </location>
</feature>
<comment type="caution">
    <text evidence="7">The sequence shown here is derived from an EMBL/GenBank/DDBJ whole genome shotgun (WGS) entry which is preliminary data.</text>
</comment>
<evidence type="ECO:0000313" key="8">
    <source>
        <dbReference type="Proteomes" id="UP000789572"/>
    </source>
</evidence>
<dbReference type="InterPro" id="IPR036322">
    <property type="entry name" value="WD40_repeat_dom_sf"/>
</dbReference>
<reference evidence="7" key="1">
    <citation type="submission" date="2021-06" db="EMBL/GenBank/DDBJ databases">
        <authorList>
            <person name="Kallberg Y."/>
            <person name="Tangrot J."/>
            <person name="Rosling A."/>
        </authorList>
    </citation>
    <scope>NUCLEOTIDE SEQUENCE</scope>
    <source>
        <strain evidence="7">IA702</strain>
    </source>
</reference>
<dbReference type="OrthoDB" id="189968at2759"/>
<dbReference type="GO" id="GO:0034511">
    <property type="term" value="F:U3 snoRNA binding"/>
    <property type="evidence" value="ECO:0007669"/>
    <property type="project" value="InterPro"/>
</dbReference>
<protein>
    <submittedName>
        <fullName evidence="7">2892_t:CDS:1</fullName>
    </submittedName>
</protein>
<feature type="repeat" description="WD" evidence="5">
    <location>
        <begin position="343"/>
        <end position="365"/>
    </location>
</feature>
<dbReference type="PANTHER" id="PTHR19865">
    <property type="entry name" value="U3 SMALL NUCLEOLAR RNA INTERACTING PROTEIN 2"/>
    <property type="match status" value="1"/>
</dbReference>
<keyword evidence="2 5" id="KW-0853">WD repeat</keyword>
<keyword evidence="3" id="KW-0677">Repeat</keyword>
<dbReference type="GO" id="GO:0032040">
    <property type="term" value="C:small-subunit processome"/>
    <property type="evidence" value="ECO:0007669"/>
    <property type="project" value="TreeGrafter"/>
</dbReference>
<dbReference type="PROSITE" id="PS50082">
    <property type="entry name" value="WD_REPEATS_2"/>
    <property type="match status" value="6"/>
</dbReference>
<dbReference type="InterPro" id="IPR039241">
    <property type="entry name" value="Rrp9-like"/>
</dbReference>
<dbReference type="InterPro" id="IPR020472">
    <property type="entry name" value="WD40_PAC1"/>
</dbReference>
<dbReference type="PRINTS" id="PR00320">
    <property type="entry name" value="GPROTEINBRPT"/>
</dbReference>
<evidence type="ECO:0000313" key="7">
    <source>
        <dbReference type="EMBL" id="CAG8627919.1"/>
    </source>
</evidence>
<dbReference type="SMART" id="SM00320">
    <property type="entry name" value="WD40"/>
    <property type="match status" value="6"/>
</dbReference>
<dbReference type="CDD" id="cd00200">
    <property type="entry name" value="WD40"/>
    <property type="match status" value="1"/>
</dbReference>
<feature type="repeat" description="WD" evidence="5">
    <location>
        <begin position="271"/>
        <end position="312"/>
    </location>
</feature>
<name>A0A9N9GR95_9GLOM</name>
<evidence type="ECO:0000256" key="1">
    <source>
        <dbReference type="ARBA" id="ARBA00004123"/>
    </source>
</evidence>
<evidence type="ECO:0000256" key="6">
    <source>
        <dbReference type="SAM" id="MobiDB-lite"/>
    </source>
</evidence>
<comment type="subcellular location">
    <subcellularLocation>
        <location evidence="1">Nucleus</location>
    </subcellularLocation>
</comment>
<dbReference type="Gene3D" id="2.130.10.10">
    <property type="entry name" value="YVTN repeat-like/Quinoprotein amine dehydrogenase"/>
    <property type="match status" value="1"/>
</dbReference>
<feature type="non-terminal residue" evidence="7">
    <location>
        <position position="454"/>
    </location>
</feature>